<dbReference type="AlphaFoldDB" id="A0A4U3LPR0"/>
<protein>
    <submittedName>
        <fullName evidence="1">Uncharacterized protein</fullName>
    </submittedName>
</protein>
<keyword evidence="2" id="KW-1185">Reference proteome</keyword>
<comment type="caution">
    <text evidence="1">The sequence shown here is derived from an EMBL/GenBank/DDBJ whole genome shotgun (WGS) entry which is preliminary data.</text>
</comment>
<gene>
    <name evidence="1" type="ORF">FDA38_28400</name>
</gene>
<name>A0A4U3LPR0_9ACTN</name>
<dbReference type="Proteomes" id="UP000305836">
    <property type="component" value="Unassembled WGS sequence"/>
</dbReference>
<dbReference type="EMBL" id="SZPZ01000004">
    <property type="protein sequence ID" value="TKK76327.1"/>
    <property type="molecule type" value="Genomic_DNA"/>
</dbReference>
<reference evidence="1 2" key="1">
    <citation type="submission" date="2019-04" db="EMBL/GenBank/DDBJ databases">
        <title>Kribbella sp. NEAU-THZ 27 nov., a novel actinomycete isolated from soil.</title>
        <authorList>
            <person name="Duan L."/>
        </authorList>
    </citation>
    <scope>NUCLEOTIDE SEQUENCE [LARGE SCALE GENOMIC DNA]</scope>
    <source>
        <strain evidence="2">NEAU-THZ27</strain>
    </source>
</reference>
<accession>A0A4U3LPR0</accession>
<organism evidence="1 2">
    <name type="scientific">Kribbella jiaozuonensis</name>
    <dbReference type="NCBI Taxonomy" id="2575441"/>
    <lineage>
        <taxon>Bacteria</taxon>
        <taxon>Bacillati</taxon>
        <taxon>Actinomycetota</taxon>
        <taxon>Actinomycetes</taxon>
        <taxon>Propionibacteriales</taxon>
        <taxon>Kribbellaceae</taxon>
        <taxon>Kribbella</taxon>
    </lineage>
</organism>
<evidence type="ECO:0000313" key="2">
    <source>
        <dbReference type="Proteomes" id="UP000305836"/>
    </source>
</evidence>
<dbReference type="OrthoDB" id="6099217at2"/>
<proteinExistence type="predicted"/>
<evidence type="ECO:0000313" key="1">
    <source>
        <dbReference type="EMBL" id="TKK76327.1"/>
    </source>
</evidence>
<sequence>MKGRSRWDSVSVSPQTTAADWAAQQVAAVRDDPSGRLALMQRCYYGPYGKAPQHLPYRRAAAAAMRWELSRGVLQPPTSDQPGSPWWRAVNERVLRDGCEAVALSGDLPGTPSSRTVGFWLSFAEYPTARAWWRAHNGSVIAGYVEHRQLAEAETAAERFFMNVVLCRVLYAHALVAAPRLALGWLRPLAPLLGDPRLGMTGIFFQLSRVLPDEYPLRDDVRFYLGEELGLGRLLDYGVIVPRLQQLYEWSAHELAEPGLLDCITDGALTYAWALDDREVWRPPASVVLRLAHRLLPVRPHPGTGSGGRRLPRPGG</sequence>